<dbReference type="Proteomes" id="UP000838763">
    <property type="component" value="Unassembled WGS sequence"/>
</dbReference>
<evidence type="ECO:0000256" key="5">
    <source>
        <dbReference type="ARBA" id="ARBA00022842"/>
    </source>
</evidence>
<name>A0A9P1H832_9PEZI</name>
<comment type="cofactor">
    <cofactor evidence="2">
        <name>Mg(2+)</name>
        <dbReference type="ChEBI" id="CHEBI:18420"/>
    </cofactor>
</comment>
<dbReference type="InterPro" id="IPR039121">
    <property type="entry name" value="NUDT19"/>
</dbReference>
<comment type="cofactor">
    <cofactor evidence="1">
        <name>Mn(2+)</name>
        <dbReference type="ChEBI" id="CHEBI:29035"/>
    </cofactor>
</comment>
<evidence type="ECO:0000256" key="2">
    <source>
        <dbReference type="ARBA" id="ARBA00001946"/>
    </source>
</evidence>
<gene>
    <name evidence="8" type="ORF">PPNO1_LOCUS8048</name>
</gene>
<dbReference type="GO" id="GO:0046872">
    <property type="term" value="F:metal ion binding"/>
    <property type="evidence" value="ECO:0007669"/>
    <property type="project" value="UniProtKB-KW"/>
</dbReference>
<accession>A0A9P1H832</accession>
<keyword evidence="6" id="KW-0464">Manganese</keyword>
<evidence type="ECO:0008006" key="10">
    <source>
        <dbReference type="Google" id="ProtNLM"/>
    </source>
</evidence>
<dbReference type="OrthoDB" id="1695362at2759"/>
<dbReference type="InterPro" id="IPR015797">
    <property type="entry name" value="NUDIX_hydrolase-like_dom_sf"/>
</dbReference>
<protein>
    <recommendedName>
        <fullName evidence="10">Nudix hydrolase domain-containing protein</fullName>
    </recommendedName>
</protein>
<keyword evidence="5" id="KW-0460">Magnesium</keyword>
<dbReference type="AlphaFoldDB" id="A0A9P1H832"/>
<keyword evidence="4" id="KW-0378">Hydrolase</keyword>
<proteinExistence type="predicted"/>
<dbReference type="PANTHER" id="PTHR12318:SF0">
    <property type="entry name" value="ACYL-COENZYME A DIPHOSPHATASE NUDT19"/>
    <property type="match status" value="1"/>
</dbReference>
<dbReference type="GO" id="GO:0005739">
    <property type="term" value="C:mitochondrion"/>
    <property type="evidence" value="ECO:0007669"/>
    <property type="project" value="TreeGrafter"/>
</dbReference>
<comment type="caution">
    <text evidence="8">The sequence shown here is derived from an EMBL/GenBank/DDBJ whole genome shotgun (WGS) entry which is preliminary data.</text>
</comment>
<keyword evidence="3" id="KW-0479">Metal-binding</keyword>
<dbReference type="SUPFAM" id="SSF55811">
    <property type="entry name" value="Nudix"/>
    <property type="match status" value="1"/>
</dbReference>
<evidence type="ECO:0000256" key="6">
    <source>
        <dbReference type="ARBA" id="ARBA00023211"/>
    </source>
</evidence>
<reference evidence="8" key="1">
    <citation type="submission" date="2022-11" db="EMBL/GenBank/DDBJ databases">
        <authorList>
            <person name="Scott C."/>
            <person name="Bruce N."/>
        </authorList>
    </citation>
    <scope>NUCLEOTIDE SEQUENCE</scope>
</reference>
<sequence length="263" mass="28034">MSKAQAKKPVPEPSPSSRKQRHPRLPTNQILLLHRVRTSTSFASAHVFPGGNLDDLHDGAVASPQDPAARHADGPAYRLAAVRECFEESGILLARGPHGRLVDVDPAVRDEGRRKVHRGEVKFGDWLKSVGATADVAPRPPRLHLPHPRHLLPAFLLFSVAPAHHPTAAIPWAEKIISPKVLKVRDDGYVVLGLHSPGAEVEAIQDNASGSPATPRGGLHDAAVVVNLKVKGGPWNLGVFSRQDALRSDDLGVAGASAKGGKL</sequence>
<evidence type="ECO:0000313" key="8">
    <source>
        <dbReference type="EMBL" id="CAI4218467.1"/>
    </source>
</evidence>
<dbReference type="EMBL" id="CALLCH030000018">
    <property type="protein sequence ID" value="CAI4218467.1"/>
    <property type="molecule type" value="Genomic_DNA"/>
</dbReference>
<keyword evidence="9" id="KW-1185">Reference proteome</keyword>
<evidence type="ECO:0000256" key="1">
    <source>
        <dbReference type="ARBA" id="ARBA00001936"/>
    </source>
</evidence>
<dbReference type="Gene3D" id="3.90.79.10">
    <property type="entry name" value="Nucleoside Triphosphate Pyrophosphohydrolase"/>
    <property type="match status" value="1"/>
</dbReference>
<evidence type="ECO:0000256" key="4">
    <source>
        <dbReference type="ARBA" id="ARBA00022801"/>
    </source>
</evidence>
<evidence type="ECO:0000313" key="9">
    <source>
        <dbReference type="Proteomes" id="UP000838763"/>
    </source>
</evidence>
<evidence type="ECO:0000256" key="3">
    <source>
        <dbReference type="ARBA" id="ARBA00022723"/>
    </source>
</evidence>
<feature type="region of interest" description="Disordered" evidence="7">
    <location>
        <begin position="1"/>
        <end position="26"/>
    </location>
</feature>
<evidence type="ECO:0000256" key="7">
    <source>
        <dbReference type="SAM" id="MobiDB-lite"/>
    </source>
</evidence>
<organism evidence="8 9">
    <name type="scientific">Parascedosporium putredinis</name>
    <dbReference type="NCBI Taxonomy" id="1442378"/>
    <lineage>
        <taxon>Eukaryota</taxon>
        <taxon>Fungi</taxon>
        <taxon>Dikarya</taxon>
        <taxon>Ascomycota</taxon>
        <taxon>Pezizomycotina</taxon>
        <taxon>Sordariomycetes</taxon>
        <taxon>Hypocreomycetidae</taxon>
        <taxon>Microascales</taxon>
        <taxon>Microascaceae</taxon>
        <taxon>Parascedosporium</taxon>
    </lineage>
</organism>
<dbReference type="PANTHER" id="PTHR12318">
    <property type="entry name" value="TESTOSTERONE-REGULATED PROTEIN RP2"/>
    <property type="match status" value="1"/>
</dbReference>
<dbReference type="GO" id="GO:0016818">
    <property type="term" value="F:hydrolase activity, acting on acid anhydrides, in phosphorus-containing anhydrides"/>
    <property type="evidence" value="ECO:0007669"/>
    <property type="project" value="InterPro"/>
</dbReference>